<keyword evidence="2" id="KW-0193">Cuticle</keyword>
<dbReference type="OrthoDB" id="6343684at2759"/>
<evidence type="ECO:0000256" key="1">
    <source>
        <dbReference type="ARBA" id="ARBA00022729"/>
    </source>
</evidence>
<protein>
    <submittedName>
        <fullName evidence="6">Larval cuticle protein LCP-17</fullName>
    </submittedName>
</protein>
<evidence type="ECO:0000313" key="5">
    <source>
        <dbReference type="Proteomes" id="UP001652582"/>
    </source>
</evidence>
<dbReference type="PANTHER" id="PTHR10380:SF238">
    <property type="entry name" value="CUTICULAR PROTEIN 65EA-RELATED"/>
    <property type="match status" value="1"/>
</dbReference>
<dbReference type="CTD" id="100379460"/>
<evidence type="ECO:0000256" key="4">
    <source>
        <dbReference type="SAM" id="SignalP"/>
    </source>
</evidence>
<dbReference type="InterPro" id="IPR000618">
    <property type="entry name" value="Insect_cuticle"/>
</dbReference>
<dbReference type="KEGG" id="bany:112047818"/>
<accession>A0A6J1N1U5</accession>
<dbReference type="RefSeq" id="XP_023940844.1">
    <property type="nucleotide sequence ID" value="XM_024085076.2"/>
</dbReference>
<keyword evidence="1 4" id="KW-0732">Signal</keyword>
<sequence>MKLLIVVLLVAYASADVSHVVGGRTGEANAQIKKQELDVGVEGQYQYSYETENGISGSEQGAPRLVPGSDNPAEVVQGESRYTAPGGEVIQLSYIADENGFQPQGAHLPTSPPIPEAILRALEFIRANPPRETQN</sequence>
<dbReference type="PROSITE" id="PS51155">
    <property type="entry name" value="CHIT_BIND_RR_2"/>
    <property type="match status" value="1"/>
</dbReference>
<dbReference type="Pfam" id="PF00379">
    <property type="entry name" value="Chitin_bind_4"/>
    <property type="match status" value="1"/>
</dbReference>
<organism evidence="5 6">
    <name type="scientific">Bicyclus anynana</name>
    <name type="common">Squinting bush brown butterfly</name>
    <dbReference type="NCBI Taxonomy" id="110368"/>
    <lineage>
        <taxon>Eukaryota</taxon>
        <taxon>Metazoa</taxon>
        <taxon>Ecdysozoa</taxon>
        <taxon>Arthropoda</taxon>
        <taxon>Hexapoda</taxon>
        <taxon>Insecta</taxon>
        <taxon>Pterygota</taxon>
        <taxon>Neoptera</taxon>
        <taxon>Endopterygota</taxon>
        <taxon>Lepidoptera</taxon>
        <taxon>Glossata</taxon>
        <taxon>Ditrysia</taxon>
        <taxon>Papilionoidea</taxon>
        <taxon>Nymphalidae</taxon>
        <taxon>Satyrinae</taxon>
        <taxon>Satyrini</taxon>
        <taxon>Mycalesina</taxon>
        <taxon>Bicyclus</taxon>
    </lineage>
</organism>
<evidence type="ECO:0000256" key="2">
    <source>
        <dbReference type="PROSITE-ProRule" id="PRU00497"/>
    </source>
</evidence>
<dbReference type="GO" id="GO:0008010">
    <property type="term" value="F:structural constituent of chitin-based larval cuticle"/>
    <property type="evidence" value="ECO:0007669"/>
    <property type="project" value="TreeGrafter"/>
</dbReference>
<proteinExistence type="predicted"/>
<reference evidence="6" key="1">
    <citation type="submission" date="2025-08" db="UniProtKB">
        <authorList>
            <consortium name="RefSeq"/>
        </authorList>
    </citation>
    <scope>IDENTIFICATION</scope>
</reference>
<dbReference type="PANTHER" id="PTHR10380">
    <property type="entry name" value="CUTICLE PROTEIN"/>
    <property type="match status" value="1"/>
</dbReference>
<feature type="signal peptide" evidence="4">
    <location>
        <begin position="1"/>
        <end position="15"/>
    </location>
</feature>
<dbReference type="GO" id="GO:0062129">
    <property type="term" value="C:chitin-based extracellular matrix"/>
    <property type="evidence" value="ECO:0007669"/>
    <property type="project" value="TreeGrafter"/>
</dbReference>
<feature type="chain" id="PRO_5026842475" evidence="4">
    <location>
        <begin position="16"/>
        <end position="135"/>
    </location>
</feature>
<dbReference type="GeneID" id="112047818"/>
<dbReference type="PRINTS" id="PR00947">
    <property type="entry name" value="CUTICLE"/>
</dbReference>
<feature type="region of interest" description="Disordered" evidence="3">
    <location>
        <begin position="53"/>
        <end position="73"/>
    </location>
</feature>
<dbReference type="Proteomes" id="UP001652582">
    <property type="component" value="Chromosome 27"/>
</dbReference>
<keyword evidence="5" id="KW-1185">Reference proteome</keyword>
<dbReference type="InterPro" id="IPR050468">
    <property type="entry name" value="Cuticle_Struct_Prot"/>
</dbReference>
<name>A0A6J1N1U5_BICAN</name>
<evidence type="ECO:0000256" key="3">
    <source>
        <dbReference type="SAM" id="MobiDB-lite"/>
    </source>
</evidence>
<evidence type="ECO:0000313" key="6">
    <source>
        <dbReference type="RefSeq" id="XP_023940844.1"/>
    </source>
</evidence>
<dbReference type="AlphaFoldDB" id="A0A6J1N1U5"/>
<gene>
    <name evidence="6" type="primary">LOC112047818</name>
</gene>